<accession>A4T463</accession>
<dbReference type="HOGENOM" id="CLU_106303_3_0_11"/>
<organism evidence="1">
    <name type="scientific">Mycolicibacterium gilvum (strain PYR-GCK)</name>
    <name type="common">Mycobacterium gilvum (strain PYR-GCK)</name>
    <dbReference type="NCBI Taxonomy" id="350054"/>
    <lineage>
        <taxon>Bacteria</taxon>
        <taxon>Bacillati</taxon>
        <taxon>Actinomycetota</taxon>
        <taxon>Actinomycetes</taxon>
        <taxon>Mycobacteriales</taxon>
        <taxon>Mycobacteriaceae</taxon>
        <taxon>Mycolicibacterium</taxon>
    </lineage>
</organism>
<dbReference type="Gene3D" id="3.30.70.1280">
    <property type="entry name" value="SP0830-like domains"/>
    <property type="match status" value="1"/>
</dbReference>
<dbReference type="KEGG" id="mgi:Mflv_1050"/>
<dbReference type="Pfam" id="PF08002">
    <property type="entry name" value="DUF1697"/>
    <property type="match status" value="1"/>
</dbReference>
<reference evidence="1" key="1">
    <citation type="submission" date="2007-04" db="EMBL/GenBank/DDBJ databases">
        <authorList>
            <consortium name="US DOE Joint Genome Institute"/>
            <person name="Copeland A."/>
            <person name="Lucas S."/>
            <person name="Lapidus A."/>
            <person name="Barry K."/>
            <person name="Detter J.C."/>
            <person name="Glavina del Rio T."/>
            <person name="Hammon N."/>
            <person name="Israni S."/>
            <person name="Dalin E."/>
            <person name="Tice H."/>
            <person name="Pitluck S."/>
            <person name="Chain P."/>
            <person name="Malfatti S."/>
            <person name="Shin M."/>
            <person name="Vergez L."/>
            <person name="Schmutz J."/>
            <person name="Larimer F."/>
            <person name="Land M."/>
            <person name="Hauser L."/>
            <person name="Kyrpides N."/>
            <person name="Mikhailova N."/>
            <person name="Miller C."/>
            <person name="Richardson P."/>
        </authorList>
    </citation>
    <scope>NUCLEOTIDE SEQUENCE</scope>
    <source>
        <strain evidence="1">PYR-GCK</strain>
    </source>
</reference>
<dbReference type="AlphaFoldDB" id="A4T463"/>
<dbReference type="OrthoDB" id="9806494at2"/>
<sequence>MGSTRYAALLRGINVGGRNKITMADLRAAFSEAGFGGVSTYIQSGNVAFESGRRRASLESDIETLLADRLQSPPVVVVRSHAEMRAIVEEAPADFVARTVDHRRDVVFLKEPLTADRALEVIQVRDGVDEVWPGPGVVYFTRVSAERTRSMMNRIVGKPEYRLMTIRNWATTSQMLSILDGMG</sequence>
<dbReference type="PIRSF" id="PIRSF008502">
    <property type="entry name" value="UCP008502"/>
    <property type="match status" value="1"/>
</dbReference>
<gene>
    <name evidence="1" type="ordered locus">Mflv_1050</name>
</gene>
<dbReference type="SUPFAM" id="SSF160379">
    <property type="entry name" value="SP0830-like"/>
    <property type="match status" value="1"/>
</dbReference>
<dbReference type="PANTHER" id="PTHR36439:SF1">
    <property type="entry name" value="DUF1697 DOMAIN-CONTAINING PROTEIN"/>
    <property type="match status" value="1"/>
</dbReference>
<reference evidence="1" key="2">
    <citation type="journal article" date="2013" name="PLoS ONE">
        <title>A Gene Expression Study of the Activities of Aromatic Ring-Cleavage Dioxygenases in Mycobacterium gilvum PYR-GCK to Changes in Salinity and pH during Pyrene Degradation.</title>
        <authorList>
            <person name="Badejo A.C."/>
            <person name="Badejo A.O."/>
            <person name="Shin K.H."/>
            <person name="Chai Y.G."/>
        </authorList>
    </citation>
    <scope>NUCLEOTIDE SEQUENCE [LARGE SCALE GENOMIC DNA]</scope>
    <source>
        <strain evidence="1">PYR-GCK</strain>
    </source>
</reference>
<name>A4T463_MYCGI</name>
<dbReference type="EMBL" id="CP000656">
    <property type="protein sequence ID" value="ABP43533.1"/>
    <property type="molecule type" value="Genomic_DNA"/>
</dbReference>
<dbReference type="PANTHER" id="PTHR36439">
    <property type="entry name" value="BLL4334 PROTEIN"/>
    <property type="match status" value="1"/>
</dbReference>
<dbReference type="STRING" id="350054.Mflv_1050"/>
<dbReference type="InterPro" id="IPR012545">
    <property type="entry name" value="DUF1697"/>
</dbReference>
<dbReference type="Gene3D" id="3.30.70.1260">
    <property type="entry name" value="bacterial protein sp0830 like"/>
    <property type="match status" value="1"/>
</dbReference>
<protein>
    <submittedName>
        <fullName evidence="1">Uncharacterized protein</fullName>
    </submittedName>
</protein>
<proteinExistence type="predicted"/>
<evidence type="ECO:0000313" key="1">
    <source>
        <dbReference type="EMBL" id="ABP43533.1"/>
    </source>
</evidence>
<dbReference type="eggNOG" id="COG3797">
    <property type="taxonomic scope" value="Bacteria"/>
</dbReference>